<dbReference type="InterPro" id="IPR036388">
    <property type="entry name" value="WH-like_DNA-bd_sf"/>
</dbReference>
<dbReference type="EMBL" id="RAZT01000006">
    <property type="protein sequence ID" value="RKN32420.1"/>
    <property type="molecule type" value="Genomic_DNA"/>
</dbReference>
<keyword evidence="1" id="KW-0805">Transcription regulation</keyword>
<dbReference type="Proteomes" id="UP000271548">
    <property type="component" value="Unassembled WGS sequence"/>
</dbReference>
<keyword evidence="7" id="KW-1185">Reference proteome</keyword>
<dbReference type="InterPro" id="IPR008920">
    <property type="entry name" value="TF_FadR/GntR_C"/>
</dbReference>
<evidence type="ECO:0000259" key="4">
    <source>
        <dbReference type="PROSITE" id="PS50949"/>
    </source>
</evidence>
<evidence type="ECO:0000256" key="3">
    <source>
        <dbReference type="ARBA" id="ARBA00023163"/>
    </source>
</evidence>
<proteinExistence type="predicted"/>
<reference evidence="7 8" key="1">
    <citation type="submission" date="2018-09" db="EMBL/GenBank/DDBJ databases">
        <title>Micromonospora sp. nov. MS1-9, isolated from a root of Musa sp.</title>
        <authorList>
            <person name="Kuncharoen N."/>
            <person name="Kudo T."/>
            <person name="Ohkuma M."/>
            <person name="Yuki M."/>
            <person name="Tanasupawat S."/>
        </authorList>
    </citation>
    <scope>NUCLEOTIDE SEQUENCE [LARGE SCALE GENOMIC DNA]</scope>
    <source>
        <strain evidence="6 8">MS1-9</strain>
        <strain evidence="5 7">NGC1-4</strain>
    </source>
</reference>
<dbReference type="AlphaFoldDB" id="A0A3A9Y3S9"/>
<accession>A0A3A9Y3S9</accession>
<sequence>MKRTRSETVTDATGRLAPDTLSLPQLGGRPNLRQEIAHALRGAVITGQLRVGVLYSVPMLVEQFGVSATPVREAMLDLANEELVTIVRNKGFRVTELTDRDLDEITSLRALIEVPTVAEIARAINEPTRAAVEALRPLTKEVERLAETGDLIGYVEVDRRFHLALLALAGNRHLIDVVGNLRARSRLYGLQELAERGELGRSAAEHEQIVDLVVAGDAPGAAALMRRHIGHVRGSWAGHHEP</sequence>
<dbReference type="GO" id="GO:0003677">
    <property type="term" value="F:DNA binding"/>
    <property type="evidence" value="ECO:0007669"/>
    <property type="project" value="UniProtKB-KW"/>
</dbReference>
<dbReference type="PANTHER" id="PTHR43537">
    <property type="entry name" value="TRANSCRIPTIONAL REGULATOR, GNTR FAMILY"/>
    <property type="match status" value="1"/>
</dbReference>
<dbReference type="PROSITE" id="PS50949">
    <property type="entry name" value="HTH_GNTR"/>
    <property type="match status" value="1"/>
</dbReference>
<gene>
    <name evidence="6" type="ORF">D7044_14385</name>
    <name evidence="5" type="ORF">D7147_23075</name>
</gene>
<dbReference type="GO" id="GO:0003700">
    <property type="term" value="F:DNA-binding transcription factor activity"/>
    <property type="evidence" value="ECO:0007669"/>
    <property type="project" value="InterPro"/>
</dbReference>
<dbReference type="EMBL" id="RAZS01000008">
    <property type="protein sequence ID" value="RKN16636.1"/>
    <property type="molecule type" value="Genomic_DNA"/>
</dbReference>
<name>A0A3A9Y3S9_9ACTN</name>
<organism evidence="6 8">
    <name type="scientific">Micromonospora musae</name>
    <dbReference type="NCBI Taxonomy" id="1894970"/>
    <lineage>
        <taxon>Bacteria</taxon>
        <taxon>Bacillati</taxon>
        <taxon>Actinomycetota</taxon>
        <taxon>Actinomycetes</taxon>
        <taxon>Micromonosporales</taxon>
        <taxon>Micromonosporaceae</taxon>
        <taxon>Micromonospora</taxon>
    </lineage>
</organism>
<dbReference type="InterPro" id="IPR036390">
    <property type="entry name" value="WH_DNA-bd_sf"/>
</dbReference>
<evidence type="ECO:0000256" key="1">
    <source>
        <dbReference type="ARBA" id="ARBA00023015"/>
    </source>
</evidence>
<dbReference type="Pfam" id="PF07729">
    <property type="entry name" value="FCD"/>
    <property type="match status" value="1"/>
</dbReference>
<evidence type="ECO:0000313" key="5">
    <source>
        <dbReference type="EMBL" id="RKN16636.1"/>
    </source>
</evidence>
<dbReference type="SMART" id="SM00895">
    <property type="entry name" value="FCD"/>
    <property type="match status" value="1"/>
</dbReference>
<keyword evidence="3" id="KW-0804">Transcription</keyword>
<evidence type="ECO:0000256" key="2">
    <source>
        <dbReference type="ARBA" id="ARBA00023125"/>
    </source>
</evidence>
<evidence type="ECO:0000313" key="6">
    <source>
        <dbReference type="EMBL" id="RKN32420.1"/>
    </source>
</evidence>
<feature type="domain" description="HTH gntR-type" evidence="4">
    <location>
        <begin position="30"/>
        <end position="97"/>
    </location>
</feature>
<dbReference type="SMART" id="SM00345">
    <property type="entry name" value="HTH_GNTR"/>
    <property type="match status" value="1"/>
</dbReference>
<keyword evidence="2" id="KW-0238">DNA-binding</keyword>
<comment type="caution">
    <text evidence="6">The sequence shown here is derived from an EMBL/GenBank/DDBJ whole genome shotgun (WGS) entry which is preliminary data.</text>
</comment>
<dbReference type="InterPro" id="IPR000524">
    <property type="entry name" value="Tscrpt_reg_HTH_GntR"/>
</dbReference>
<dbReference type="Gene3D" id="1.10.10.10">
    <property type="entry name" value="Winged helix-like DNA-binding domain superfamily/Winged helix DNA-binding domain"/>
    <property type="match status" value="1"/>
</dbReference>
<dbReference type="PANTHER" id="PTHR43537:SF45">
    <property type="entry name" value="GNTR FAMILY REGULATORY PROTEIN"/>
    <property type="match status" value="1"/>
</dbReference>
<dbReference type="Pfam" id="PF00392">
    <property type="entry name" value="GntR"/>
    <property type="match status" value="1"/>
</dbReference>
<evidence type="ECO:0000313" key="8">
    <source>
        <dbReference type="Proteomes" id="UP000275865"/>
    </source>
</evidence>
<dbReference type="Proteomes" id="UP000275865">
    <property type="component" value="Unassembled WGS sequence"/>
</dbReference>
<dbReference type="OrthoDB" id="3864082at2"/>
<dbReference type="Gene3D" id="1.20.120.530">
    <property type="entry name" value="GntR ligand-binding domain-like"/>
    <property type="match status" value="1"/>
</dbReference>
<protein>
    <submittedName>
        <fullName evidence="6">GntR family transcriptional regulator</fullName>
    </submittedName>
</protein>
<dbReference type="SUPFAM" id="SSF48008">
    <property type="entry name" value="GntR ligand-binding domain-like"/>
    <property type="match status" value="1"/>
</dbReference>
<dbReference type="SUPFAM" id="SSF46785">
    <property type="entry name" value="Winged helix' DNA-binding domain"/>
    <property type="match status" value="1"/>
</dbReference>
<evidence type="ECO:0000313" key="7">
    <source>
        <dbReference type="Proteomes" id="UP000271548"/>
    </source>
</evidence>
<dbReference type="InterPro" id="IPR011711">
    <property type="entry name" value="GntR_C"/>
</dbReference>